<dbReference type="Proteomes" id="UP000440004">
    <property type="component" value="Unassembled WGS sequence"/>
</dbReference>
<evidence type="ECO:0000313" key="1">
    <source>
        <dbReference type="EMBL" id="MPW26709.1"/>
    </source>
</evidence>
<comment type="caution">
    <text evidence="1">The sequence shown here is derived from an EMBL/GenBank/DDBJ whole genome shotgun (WGS) entry which is preliminary data.</text>
</comment>
<sequence length="175" mass="18857">MNSRSNYRDDFDPCRQQHFDPCKQKKQVDKSCPTIIKCGAAGAVTIPLATVVGTTFTPTSLSLNTDCICNPVVKLEFTSNIVATAFTGTISFQIFKQCTNQFTPVPIGPAFTYDRLVAITESDTFTFFVCDCDSCHNDCCTYTVVVTVNAVTVGVLNINNATLGAIATCQTSGCC</sequence>
<evidence type="ECO:0000313" key="2">
    <source>
        <dbReference type="Proteomes" id="UP000440004"/>
    </source>
</evidence>
<reference evidence="1 2" key="1">
    <citation type="submission" date="2019-10" db="EMBL/GenBank/DDBJ databases">
        <title>Alkalibaculum tamaniensis sp.nov., a new alkaliphilic acetogen, isolated on methoxylated aromatics from a mud volcano.</title>
        <authorList>
            <person name="Khomyakova M.A."/>
            <person name="Merkel A.Y."/>
            <person name="Bonch-Osmolovskaya E.A."/>
            <person name="Slobodkin A.I."/>
        </authorList>
    </citation>
    <scope>NUCLEOTIDE SEQUENCE [LARGE SCALE GENOMIC DNA]</scope>
    <source>
        <strain evidence="1 2">M08DMB</strain>
    </source>
</reference>
<accession>A0A6A7KAY7</accession>
<dbReference type="EMBL" id="WHNX01000024">
    <property type="protein sequence ID" value="MPW26709.1"/>
    <property type="molecule type" value="Genomic_DNA"/>
</dbReference>
<dbReference type="Pfam" id="PF14879">
    <property type="entry name" value="DUF4489"/>
    <property type="match status" value="1"/>
</dbReference>
<dbReference type="InterPro" id="IPR027972">
    <property type="entry name" value="DUF4489"/>
</dbReference>
<keyword evidence="2" id="KW-1185">Reference proteome</keyword>
<name>A0A6A7KAY7_9FIRM</name>
<dbReference type="AlphaFoldDB" id="A0A6A7KAY7"/>
<organism evidence="1 2">
    <name type="scientific">Alkalibaculum sporogenes</name>
    <dbReference type="NCBI Taxonomy" id="2655001"/>
    <lineage>
        <taxon>Bacteria</taxon>
        <taxon>Bacillati</taxon>
        <taxon>Bacillota</taxon>
        <taxon>Clostridia</taxon>
        <taxon>Eubacteriales</taxon>
        <taxon>Eubacteriaceae</taxon>
        <taxon>Alkalibaculum</taxon>
    </lineage>
</organism>
<proteinExistence type="predicted"/>
<protein>
    <submittedName>
        <fullName evidence="1">DUF4489 domain-containing protein</fullName>
    </submittedName>
</protein>
<dbReference type="RefSeq" id="WP_152805512.1">
    <property type="nucleotide sequence ID" value="NZ_WHNX01000024.1"/>
</dbReference>
<gene>
    <name evidence="1" type="ORF">GC105_13010</name>
</gene>